<evidence type="ECO:0000256" key="3">
    <source>
        <dbReference type="ARBA" id="ARBA00023163"/>
    </source>
</evidence>
<keyword evidence="3" id="KW-0804">Transcription</keyword>
<dbReference type="PANTHER" id="PTHR30154:SF46">
    <property type="entry name" value="TRANSCRIPTIONAL REGULATORY PROTEIN"/>
    <property type="match status" value="1"/>
</dbReference>
<dbReference type="InterPro" id="IPR036388">
    <property type="entry name" value="WH-like_DNA-bd_sf"/>
</dbReference>
<dbReference type="RefSeq" id="WP_175277576.1">
    <property type="nucleotide sequence ID" value="NZ_CP054836.1"/>
</dbReference>
<dbReference type="GO" id="GO:0043565">
    <property type="term" value="F:sequence-specific DNA binding"/>
    <property type="evidence" value="ECO:0007669"/>
    <property type="project" value="InterPro"/>
</dbReference>
<evidence type="ECO:0000313" key="5">
    <source>
        <dbReference type="EMBL" id="QKV19684.1"/>
    </source>
</evidence>
<reference evidence="5 6" key="1">
    <citation type="submission" date="2020-06" db="EMBL/GenBank/DDBJ databases">
        <title>Oricola thermophila sp. nov. isolated from a tidal sediments.</title>
        <authorList>
            <person name="Kwon K.K."/>
            <person name="Yang S.-H."/>
            <person name="Park M.-J."/>
        </authorList>
    </citation>
    <scope>NUCLEOTIDE SEQUENCE [LARGE SCALE GENOMIC DNA]</scope>
    <source>
        <strain evidence="5 6">MEBiC13590</strain>
    </source>
</reference>
<dbReference type="SMART" id="SM00344">
    <property type="entry name" value="HTH_ASNC"/>
    <property type="match status" value="1"/>
</dbReference>
<dbReference type="Gene3D" id="1.10.10.10">
    <property type="entry name" value="Winged helix-like DNA-binding domain superfamily/Winged helix DNA-binding domain"/>
    <property type="match status" value="1"/>
</dbReference>
<dbReference type="PANTHER" id="PTHR30154">
    <property type="entry name" value="LEUCINE-RESPONSIVE REGULATORY PROTEIN"/>
    <property type="match status" value="1"/>
</dbReference>
<sequence length="155" mass="17370">MGETYLDETDRKILALLQDDARLTNNDLAERIHLSPSQCSRRRARLERDGFIAGYHAHVDGEKAGFGLVNFISVTLSTHNRNNAARFAELMTRLPEVQEAHALTGEMDYILKVVTKDLRGLSDFVNETLLPHEAVQNVKTSIVLQTLKETSALPL</sequence>
<organism evidence="5 6">
    <name type="scientific">Oricola thermophila</name>
    <dbReference type="NCBI Taxonomy" id="2742145"/>
    <lineage>
        <taxon>Bacteria</taxon>
        <taxon>Pseudomonadati</taxon>
        <taxon>Pseudomonadota</taxon>
        <taxon>Alphaproteobacteria</taxon>
        <taxon>Hyphomicrobiales</taxon>
        <taxon>Ahrensiaceae</taxon>
        <taxon>Oricola</taxon>
    </lineage>
</organism>
<keyword evidence="1" id="KW-0805">Transcription regulation</keyword>
<dbReference type="InterPro" id="IPR036390">
    <property type="entry name" value="WH_DNA-bd_sf"/>
</dbReference>
<keyword evidence="6" id="KW-1185">Reference proteome</keyword>
<dbReference type="SUPFAM" id="SSF54909">
    <property type="entry name" value="Dimeric alpha+beta barrel"/>
    <property type="match status" value="1"/>
</dbReference>
<evidence type="ECO:0000256" key="2">
    <source>
        <dbReference type="ARBA" id="ARBA00023125"/>
    </source>
</evidence>
<name>A0A6N1VFQ7_9HYPH</name>
<dbReference type="Gene3D" id="3.30.70.920">
    <property type="match status" value="1"/>
</dbReference>
<dbReference type="Pfam" id="PF01037">
    <property type="entry name" value="AsnC_trans_reg"/>
    <property type="match status" value="1"/>
</dbReference>
<protein>
    <submittedName>
        <fullName evidence="5">Lrp/AsnC family transcriptional regulator</fullName>
    </submittedName>
</protein>
<dbReference type="GO" id="GO:0005829">
    <property type="term" value="C:cytosol"/>
    <property type="evidence" value="ECO:0007669"/>
    <property type="project" value="TreeGrafter"/>
</dbReference>
<dbReference type="InterPro" id="IPR000485">
    <property type="entry name" value="AsnC-type_HTH_dom"/>
</dbReference>
<dbReference type="KEGG" id="orm:HTY61_15090"/>
<feature type="domain" description="HTH asnC-type" evidence="4">
    <location>
        <begin position="6"/>
        <end position="67"/>
    </location>
</feature>
<dbReference type="PROSITE" id="PS50956">
    <property type="entry name" value="HTH_ASNC_2"/>
    <property type="match status" value="1"/>
</dbReference>
<dbReference type="InterPro" id="IPR011008">
    <property type="entry name" value="Dimeric_a/b-barrel"/>
</dbReference>
<dbReference type="Proteomes" id="UP000509367">
    <property type="component" value="Chromosome"/>
</dbReference>
<dbReference type="CDD" id="cd00090">
    <property type="entry name" value="HTH_ARSR"/>
    <property type="match status" value="1"/>
</dbReference>
<dbReference type="InterPro" id="IPR019888">
    <property type="entry name" value="Tscrpt_reg_AsnC-like"/>
</dbReference>
<dbReference type="GO" id="GO:0043200">
    <property type="term" value="P:response to amino acid"/>
    <property type="evidence" value="ECO:0007669"/>
    <property type="project" value="TreeGrafter"/>
</dbReference>
<dbReference type="AlphaFoldDB" id="A0A6N1VFQ7"/>
<evidence type="ECO:0000313" key="6">
    <source>
        <dbReference type="Proteomes" id="UP000509367"/>
    </source>
</evidence>
<proteinExistence type="predicted"/>
<dbReference type="GO" id="GO:0006355">
    <property type="term" value="P:regulation of DNA-templated transcription"/>
    <property type="evidence" value="ECO:0007669"/>
    <property type="project" value="UniProtKB-ARBA"/>
</dbReference>
<dbReference type="SUPFAM" id="SSF46785">
    <property type="entry name" value="Winged helix' DNA-binding domain"/>
    <property type="match status" value="1"/>
</dbReference>
<keyword evidence="2" id="KW-0238">DNA-binding</keyword>
<dbReference type="InterPro" id="IPR019887">
    <property type="entry name" value="Tscrpt_reg_AsnC/Lrp_C"/>
</dbReference>
<dbReference type="EMBL" id="CP054836">
    <property type="protein sequence ID" value="QKV19684.1"/>
    <property type="molecule type" value="Genomic_DNA"/>
</dbReference>
<dbReference type="PRINTS" id="PR00033">
    <property type="entry name" value="HTHASNC"/>
</dbReference>
<evidence type="ECO:0000259" key="4">
    <source>
        <dbReference type="PROSITE" id="PS50956"/>
    </source>
</evidence>
<dbReference type="Pfam" id="PF13412">
    <property type="entry name" value="HTH_24"/>
    <property type="match status" value="1"/>
</dbReference>
<dbReference type="InterPro" id="IPR011991">
    <property type="entry name" value="ArsR-like_HTH"/>
</dbReference>
<evidence type="ECO:0000256" key="1">
    <source>
        <dbReference type="ARBA" id="ARBA00023015"/>
    </source>
</evidence>
<accession>A0A6N1VFQ7</accession>
<gene>
    <name evidence="5" type="ORF">HTY61_15090</name>
</gene>